<dbReference type="Pfam" id="PF12844">
    <property type="entry name" value="HTH_19"/>
    <property type="match status" value="1"/>
</dbReference>
<evidence type="ECO:0000259" key="1">
    <source>
        <dbReference type="PROSITE" id="PS50943"/>
    </source>
</evidence>
<dbReference type="InterPro" id="IPR010982">
    <property type="entry name" value="Lambda_DNA-bd_dom_sf"/>
</dbReference>
<comment type="caution">
    <text evidence="2">The sequence shown here is derived from an EMBL/GenBank/DDBJ whole genome shotgun (WGS) entry which is preliminary data.</text>
</comment>
<dbReference type="Proteomes" id="UP000614410">
    <property type="component" value="Unassembled WGS sequence"/>
</dbReference>
<dbReference type="Gene3D" id="1.10.260.40">
    <property type="entry name" value="lambda repressor-like DNA-binding domains"/>
    <property type="match status" value="1"/>
</dbReference>
<dbReference type="PROSITE" id="PS50943">
    <property type="entry name" value="HTH_CROC1"/>
    <property type="match status" value="1"/>
</dbReference>
<dbReference type="SMART" id="SM00530">
    <property type="entry name" value="HTH_XRE"/>
    <property type="match status" value="1"/>
</dbReference>
<dbReference type="AlphaFoldDB" id="A0A934KEM0"/>
<dbReference type="SUPFAM" id="SSF47413">
    <property type="entry name" value="lambda repressor-like DNA-binding domains"/>
    <property type="match status" value="1"/>
</dbReference>
<dbReference type="EMBL" id="JAEKNN010000008">
    <property type="protein sequence ID" value="MBJ7608111.1"/>
    <property type="molecule type" value="Genomic_DNA"/>
</dbReference>
<protein>
    <submittedName>
        <fullName evidence="2">Helix-turn-helix transcriptional regulator</fullName>
    </submittedName>
</protein>
<dbReference type="GO" id="GO:0003677">
    <property type="term" value="F:DNA binding"/>
    <property type="evidence" value="ECO:0007669"/>
    <property type="project" value="InterPro"/>
</dbReference>
<gene>
    <name evidence="2" type="ORF">JF887_01595</name>
</gene>
<dbReference type="CDD" id="cd00093">
    <property type="entry name" value="HTH_XRE"/>
    <property type="match status" value="1"/>
</dbReference>
<evidence type="ECO:0000313" key="3">
    <source>
        <dbReference type="Proteomes" id="UP000614410"/>
    </source>
</evidence>
<evidence type="ECO:0000313" key="2">
    <source>
        <dbReference type="EMBL" id="MBJ7608111.1"/>
    </source>
</evidence>
<name>A0A934KEM0_9BACT</name>
<feature type="domain" description="HTH cro/C1-type" evidence="1">
    <location>
        <begin position="17"/>
        <end position="72"/>
    </location>
</feature>
<dbReference type="InterPro" id="IPR001387">
    <property type="entry name" value="Cro/C1-type_HTH"/>
</dbReference>
<accession>A0A934KEM0</accession>
<reference evidence="2 3" key="1">
    <citation type="submission" date="2020-10" db="EMBL/GenBank/DDBJ databases">
        <title>Ca. Dormibacterota MAGs.</title>
        <authorList>
            <person name="Montgomery K."/>
        </authorList>
    </citation>
    <scope>NUCLEOTIDE SEQUENCE [LARGE SCALE GENOMIC DNA]</scope>
    <source>
        <strain evidence="2">Mitchell_Peninsula_5</strain>
    </source>
</reference>
<organism evidence="2 3">
    <name type="scientific">Candidatus Amunia macphersoniae</name>
    <dbReference type="NCBI Taxonomy" id="3127014"/>
    <lineage>
        <taxon>Bacteria</taxon>
        <taxon>Bacillati</taxon>
        <taxon>Candidatus Dormiibacterota</taxon>
        <taxon>Candidatus Dormibacteria</taxon>
        <taxon>Candidatus Aeolococcales</taxon>
        <taxon>Candidatus Aeolococcaceae</taxon>
        <taxon>Candidatus Amunia</taxon>
    </lineage>
</organism>
<proteinExistence type="predicted"/>
<sequence length="119" mass="13532">MAEAAASPAEETFGQRIQRLRRELNLTQRQVAAELGLDFTYLSKLENDRGEAPGEETVRKLAAILQTDEEELLALAGKVPSELRKRAQRDIEFARFLRRLPGATDTQLQEFYKRLEGSQ</sequence>